<evidence type="ECO:0000313" key="2">
    <source>
        <dbReference type="EMBL" id="KDR08560.1"/>
    </source>
</evidence>
<dbReference type="Proteomes" id="UP000027135">
    <property type="component" value="Unassembled WGS sequence"/>
</dbReference>
<dbReference type="Gene3D" id="1.20.5.390">
    <property type="entry name" value="L1 transposable element, trimerization domain"/>
    <property type="match status" value="1"/>
</dbReference>
<dbReference type="AlphaFoldDB" id="A0A067QKT8"/>
<name>A0A067QKT8_ZOONE</name>
<accession>A0A067QKT8</accession>
<feature type="coiled-coil region" evidence="1">
    <location>
        <begin position="58"/>
        <end position="127"/>
    </location>
</feature>
<dbReference type="InParanoid" id="A0A067QKT8"/>
<dbReference type="eggNOG" id="ENOG502QWB5">
    <property type="taxonomic scope" value="Eukaryota"/>
</dbReference>
<gene>
    <name evidence="2" type="ORF">L798_01355</name>
</gene>
<keyword evidence="1" id="KW-0175">Coiled coil</keyword>
<evidence type="ECO:0000313" key="3">
    <source>
        <dbReference type="Proteomes" id="UP000027135"/>
    </source>
</evidence>
<dbReference type="STRING" id="136037.A0A067QKT8"/>
<organism evidence="2 3">
    <name type="scientific">Zootermopsis nevadensis</name>
    <name type="common">Dampwood termite</name>
    <dbReference type="NCBI Taxonomy" id="136037"/>
    <lineage>
        <taxon>Eukaryota</taxon>
        <taxon>Metazoa</taxon>
        <taxon>Ecdysozoa</taxon>
        <taxon>Arthropoda</taxon>
        <taxon>Hexapoda</taxon>
        <taxon>Insecta</taxon>
        <taxon>Pterygota</taxon>
        <taxon>Neoptera</taxon>
        <taxon>Polyneoptera</taxon>
        <taxon>Dictyoptera</taxon>
        <taxon>Blattodea</taxon>
        <taxon>Blattoidea</taxon>
        <taxon>Termitoidae</taxon>
        <taxon>Termopsidae</taxon>
        <taxon>Zootermopsis</taxon>
    </lineage>
</organism>
<sequence length="541" mass="61546">MQGATSQKKSRIALMKPEKAVEKCELLKQQKDNKDMKETYEVEIEKKYQELKDVHSSLDEVAGEKLALEAQLAASQSERQALLERCCANTSETENLHKTITDLRRRLEESQAALHELGRENQTLQNALSPALARLRHPSAITPSQNTTSRLNLCPPREKYTRFWSKALTGGGHLEKLGVEWRFLSIFSARWKMKDYTNSAAAAVHGAWTLYDLRNVGKHRPDYTAQQPRRQKSSEGKELERRELVITAHRITRRYPLPVPVPIALVVQWDPINEQQQKQLVHCPKLAQHPSLIMKRSDIAALVLWCRCTELRTRSEISSVLPVECMRFLIEPFVIQLKEEEVSRSYRRHVLYNPHAGVVNIGVSCRESGSETITKRKEVGTRNSANPQIACCVEGCGAADDVMRFPCSSRGEVQRYGGNIVFRAATTETPTPTLQSQQRENWRKSNFLAKHFALPLAPHSGSLCTQLRVMSRTLRDPASLRDIECVKETAGFIKAINIGACLFRCPEAHANHDRSVLRRRRKYVPPKRWYLPTSPHGINNP</sequence>
<dbReference type="EMBL" id="KK853319">
    <property type="protein sequence ID" value="KDR08560.1"/>
    <property type="molecule type" value="Genomic_DNA"/>
</dbReference>
<protein>
    <submittedName>
        <fullName evidence="2">Early endosome antigen 1</fullName>
    </submittedName>
</protein>
<proteinExistence type="predicted"/>
<reference evidence="2 3" key="1">
    <citation type="journal article" date="2014" name="Nat. Commun.">
        <title>Molecular traces of alternative social organization in a termite genome.</title>
        <authorList>
            <person name="Terrapon N."/>
            <person name="Li C."/>
            <person name="Robertson H.M."/>
            <person name="Ji L."/>
            <person name="Meng X."/>
            <person name="Booth W."/>
            <person name="Chen Z."/>
            <person name="Childers C.P."/>
            <person name="Glastad K.M."/>
            <person name="Gokhale K."/>
            <person name="Gowin J."/>
            <person name="Gronenberg W."/>
            <person name="Hermansen R.A."/>
            <person name="Hu H."/>
            <person name="Hunt B.G."/>
            <person name="Huylmans A.K."/>
            <person name="Khalil S.M."/>
            <person name="Mitchell R.D."/>
            <person name="Munoz-Torres M.C."/>
            <person name="Mustard J.A."/>
            <person name="Pan H."/>
            <person name="Reese J.T."/>
            <person name="Scharf M.E."/>
            <person name="Sun F."/>
            <person name="Vogel H."/>
            <person name="Xiao J."/>
            <person name="Yang W."/>
            <person name="Yang Z."/>
            <person name="Yang Z."/>
            <person name="Zhou J."/>
            <person name="Zhu J."/>
            <person name="Brent C.S."/>
            <person name="Elsik C.G."/>
            <person name="Goodisman M.A."/>
            <person name="Liberles D.A."/>
            <person name="Roe R.M."/>
            <person name="Vargo E.L."/>
            <person name="Vilcinskas A."/>
            <person name="Wang J."/>
            <person name="Bornberg-Bauer E."/>
            <person name="Korb J."/>
            <person name="Zhang G."/>
            <person name="Liebig J."/>
        </authorList>
    </citation>
    <scope>NUCLEOTIDE SEQUENCE [LARGE SCALE GENOMIC DNA]</scope>
    <source>
        <tissue evidence="2">Whole organism</tissue>
    </source>
</reference>
<keyword evidence="3" id="KW-1185">Reference proteome</keyword>
<evidence type="ECO:0000256" key="1">
    <source>
        <dbReference type="SAM" id="Coils"/>
    </source>
</evidence>
<dbReference type="SUPFAM" id="SSF69979">
    <property type="entry name" value="Eea1 homodimerisation domain"/>
    <property type="match status" value="1"/>
</dbReference>